<reference evidence="1" key="1">
    <citation type="journal article" date="2015" name="Nature">
        <title>Complex archaea that bridge the gap between prokaryotes and eukaryotes.</title>
        <authorList>
            <person name="Spang A."/>
            <person name="Saw J.H."/>
            <person name="Jorgensen S.L."/>
            <person name="Zaremba-Niedzwiedzka K."/>
            <person name="Martijn J."/>
            <person name="Lind A.E."/>
            <person name="van Eijk R."/>
            <person name="Schleper C."/>
            <person name="Guy L."/>
            <person name="Ettema T.J."/>
        </authorList>
    </citation>
    <scope>NUCLEOTIDE SEQUENCE</scope>
</reference>
<name>A0A0F9QDP1_9ZZZZ</name>
<proteinExistence type="predicted"/>
<comment type="caution">
    <text evidence="1">The sequence shown here is derived from an EMBL/GenBank/DDBJ whole genome shotgun (WGS) entry which is preliminary data.</text>
</comment>
<accession>A0A0F9QDP1</accession>
<sequence length="87" mass="9702">MKVRIFDETVPVPEKEIILRLIPSRCSIGSVMVDEIAVAVVDEEGNRVRCGQLVAFTPDMKLIRRHCVNGELGLPLDSTGRLQERAD</sequence>
<dbReference type="AlphaFoldDB" id="A0A0F9QDP1"/>
<evidence type="ECO:0000313" key="1">
    <source>
        <dbReference type="EMBL" id="KKN03338.1"/>
    </source>
</evidence>
<dbReference type="EMBL" id="LAZR01005045">
    <property type="protein sequence ID" value="KKN03338.1"/>
    <property type="molecule type" value="Genomic_DNA"/>
</dbReference>
<organism evidence="1">
    <name type="scientific">marine sediment metagenome</name>
    <dbReference type="NCBI Taxonomy" id="412755"/>
    <lineage>
        <taxon>unclassified sequences</taxon>
        <taxon>metagenomes</taxon>
        <taxon>ecological metagenomes</taxon>
    </lineage>
</organism>
<gene>
    <name evidence="1" type="ORF">LCGC14_1108800</name>
</gene>
<protein>
    <submittedName>
        <fullName evidence="1">Uncharacterized protein</fullName>
    </submittedName>
</protein>